<keyword evidence="2" id="KW-1185">Reference proteome</keyword>
<comment type="caution">
    <text evidence="1">The sequence shown here is derived from an EMBL/GenBank/DDBJ whole genome shotgun (WGS) entry which is preliminary data.</text>
</comment>
<name>A0ABU3G5U4_9GAMM</name>
<sequence length="168" mass="19226">MLTLDDLRKRQLLGGYRIPCDVIAILSGVLDRPYDRAAWDALWQELYHQGDIGEASLSVIPFLVRSLVEVSYDGPDLWAYIGSIQIAKGQRENPNVPEWLLEDYLTAMELLLKYSYMRIPVTTSPETMRYIFGFILWMKNDKTFGQALIELTPDVIEEALESYGVLCS</sequence>
<accession>A0ABU3G5U4</accession>
<dbReference type="Proteomes" id="UP001249505">
    <property type="component" value="Unassembled WGS sequence"/>
</dbReference>
<evidence type="ECO:0000313" key="2">
    <source>
        <dbReference type="Proteomes" id="UP001249505"/>
    </source>
</evidence>
<dbReference type="EMBL" id="JAUOES010000054">
    <property type="protein sequence ID" value="MDT3282997.1"/>
    <property type="molecule type" value="Genomic_DNA"/>
</dbReference>
<organism evidence="1 2">
    <name type="scientific">Shewanella scandinavica</name>
    <dbReference type="NCBI Taxonomy" id="3063538"/>
    <lineage>
        <taxon>Bacteria</taxon>
        <taxon>Pseudomonadati</taxon>
        <taxon>Pseudomonadota</taxon>
        <taxon>Gammaproteobacteria</taxon>
        <taxon>Alteromonadales</taxon>
        <taxon>Shewanellaceae</taxon>
        <taxon>Shewanella</taxon>
    </lineage>
</organism>
<evidence type="ECO:0000313" key="1">
    <source>
        <dbReference type="EMBL" id="MDT3282997.1"/>
    </source>
</evidence>
<protein>
    <submittedName>
        <fullName evidence="1">Uncharacterized protein</fullName>
    </submittedName>
</protein>
<proteinExistence type="predicted"/>
<reference evidence="1 2" key="1">
    <citation type="submission" date="2023-07" db="EMBL/GenBank/DDBJ databases">
        <title>Novel Shewanella species isolated from Baltic Sea sediments.</title>
        <authorList>
            <person name="Martin-Rodriguez A.J."/>
        </authorList>
    </citation>
    <scope>NUCLEOTIDE SEQUENCE [LARGE SCALE GENOMIC DNA]</scope>
    <source>
        <strain evidence="1 2">SP2S1-2</strain>
    </source>
</reference>
<gene>
    <name evidence="1" type="ORF">Q4Q50_22185</name>
</gene>
<dbReference type="RefSeq" id="WP_311901199.1">
    <property type="nucleotide sequence ID" value="NZ_JAUOES010000054.1"/>
</dbReference>